<accession>A0A024VY61</accession>
<dbReference type="GO" id="GO:0046789">
    <property type="term" value="F:host cell surface receptor binding"/>
    <property type="evidence" value="ECO:0007669"/>
    <property type="project" value="InterPro"/>
</dbReference>
<dbReference type="Gene3D" id="1.20.58.830">
    <property type="match status" value="2"/>
</dbReference>
<dbReference type="FunFam" id="1.20.58.830:FF:000021">
    <property type="entry name" value="Erythrocyte membrane protein 1, PfEMP1"/>
    <property type="match status" value="2"/>
</dbReference>
<dbReference type="Pfam" id="PF05424">
    <property type="entry name" value="Duffy_binding"/>
    <property type="match status" value="2"/>
</dbReference>
<evidence type="ECO:0000313" key="3">
    <source>
        <dbReference type="EMBL" id="ETW33258.1"/>
    </source>
</evidence>
<feature type="region of interest" description="Disordered" evidence="1">
    <location>
        <begin position="436"/>
        <end position="465"/>
    </location>
</feature>
<dbReference type="AlphaFoldDB" id="A0A024VY61"/>
<protein>
    <recommendedName>
        <fullName evidence="2">Duffy-antigen binding domain-containing protein</fullName>
    </recommendedName>
</protein>
<dbReference type="GO" id="GO:0016020">
    <property type="term" value="C:membrane"/>
    <property type="evidence" value="ECO:0007669"/>
    <property type="project" value="InterPro"/>
</dbReference>
<dbReference type="Proteomes" id="UP000030708">
    <property type="component" value="Unassembled WGS sequence"/>
</dbReference>
<reference evidence="3 4" key="1">
    <citation type="submission" date="2013-02" db="EMBL/GenBank/DDBJ databases">
        <title>The Genome Annotation of Plasmodium falciparum Tanzania (2000708).</title>
        <authorList>
            <consortium name="The Broad Institute Genome Sequencing Platform"/>
            <consortium name="The Broad Institute Genome Sequencing Center for Infectious Disease"/>
            <person name="Neafsey D."/>
            <person name="Hoffman S."/>
            <person name="Volkman S."/>
            <person name="Rosenthal P."/>
            <person name="Walker B."/>
            <person name="Young S.K."/>
            <person name="Zeng Q."/>
            <person name="Gargeya S."/>
            <person name="Fitzgerald M."/>
            <person name="Haas B."/>
            <person name="Abouelleil A."/>
            <person name="Allen A.W."/>
            <person name="Alvarado L."/>
            <person name="Arachchi H.M."/>
            <person name="Berlin A.M."/>
            <person name="Chapman S.B."/>
            <person name="Gainer-Dewar J."/>
            <person name="Goldberg J."/>
            <person name="Griggs A."/>
            <person name="Gujja S."/>
            <person name="Hansen M."/>
            <person name="Howarth C."/>
            <person name="Imamovic A."/>
            <person name="Ireland A."/>
            <person name="Larimer J."/>
            <person name="McCowan C."/>
            <person name="Murphy C."/>
            <person name="Pearson M."/>
            <person name="Poon T.W."/>
            <person name="Priest M."/>
            <person name="Roberts A."/>
            <person name="Saif S."/>
            <person name="Shea T."/>
            <person name="Sisk P."/>
            <person name="Sykes S."/>
            <person name="Wortman J."/>
            <person name="Nusbaum C."/>
            <person name="Birren B."/>
        </authorList>
    </citation>
    <scope>NUCLEOTIDE SEQUENCE [LARGE SCALE GENOMIC DNA]</scope>
    <source>
        <strain evidence="4">Tanzania (2000708)</strain>
    </source>
</reference>
<feature type="region of interest" description="Disordered" evidence="1">
    <location>
        <begin position="397"/>
        <end position="418"/>
    </location>
</feature>
<feature type="compositionally biased region" description="Pro residues" evidence="1">
    <location>
        <begin position="851"/>
        <end position="879"/>
    </location>
</feature>
<feature type="domain" description="Duffy-antigen binding" evidence="2">
    <location>
        <begin position="47"/>
        <end position="231"/>
    </location>
</feature>
<feature type="non-terminal residue" evidence="3">
    <location>
        <position position="879"/>
    </location>
</feature>
<dbReference type="OrthoDB" id="10530068at2759"/>
<name>A0A024VY61_PLAFA</name>
<feature type="region of interest" description="Disordered" evidence="1">
    <location>
        <begin position="816"/>
        <end position="879"/>
    </location>
</feature>
<evidence type="ECO:0000259" key="2">
    <source>
        <dbReference type="Pfam" id="PF05424"/>
    </source>
</evidence>
<dbReference type="Gene3D" id="1.20.1310.20">
    <property type="entry name" value="Duffy-antigen binding domain"/>
    <property type="match status" value="2"/>
</dbReference>
<reference evidence="3 4" key="2">
    <citation type="submission" date="2013-02" db="EMBL/GenBank/DDBJ databases">
        <title>The Genome Sequence of Plasmodium falciparum Tanzania (2000708).</title>
        <authorList>
            <consortium name="The Broad Institute Genome Sequencing Platform"/>
            <consortium name="The Broad Institute Genome Sequencing Center for Infectious Disease"/>
            <person name="Neafsey D."/>
            <person name="Cheeseman I."/>
            <person name="Volkman S."/>
            <person name="Adams J."/>
            <person name="Walker B."/>
            <person name="Young S.K."/>
            <person name="Zeng Q."/>
            <person name="Gargeya S."/>
            <person name="Fitzgerald M."/>
            <person name="Haas B."/>
            <person name="Abouelleil A."/>
            <person name="Alvarado L."/>
            <person name="Arachchi H.M."/>
            <person name="Berlin A.M."/>
            <person name="Chapman S.B."/>
            <person name="Dewar J."/>
            <person name="Goldberg J."/>
            <person name="Griggs A."/>
            <person name="Gujja S."/>
            <person name="Hansen M."/>
            <person name="Howarth C."/>
            <person name="Imamovic A."/>
            <person name="Larimer J."/>
            <person name="McCowan C."/>
            <person name="Murphy C."/>
            <person name="Neiman D."/>
            <person name="Pearson M."/>
            <person name="Priest M."/>
            <person name="Roberts A."/>
            <person name="Saif S."/>
            <person name="Shea T."/>
            <person name="Sisk P."/>
            <person name="Sykes S."/>
            <person name="Wortman J."/>
            <person name="Nusbaum C."/>
            <person name="Birren B."/>
        </authorList>
    </citation>
    <scope>NUCLEOTIDE SEQUENCE [LARGE SCALE GENOMIC DNA]</scope>
    <source>
        <strain evidence="4">Tanzania (2000708)</strain>
    </source>
</reference>
<sequence>MIKHSNRNPGQSQGPCYGKDGGNNGVRMKIGTTWHTGSEVKMSHNDLYLPPRRQHICTSNLEKIDVGRVTKKSNVNASFLVHVLLAAKMDAQKINDLYKSQNGKTRLTEENDKATVCRAIRYSFADIGDIIRGKDMWADEKGMGNLKRHLKTVFDNIGKSLKDKGIKTYDNDPNHIKIREDWWEANRHQVWKAMKCHISNLNVTSYNGKSSSHCGYSDHTPLDDYVPQRLRWMTEWAEWYCKKQSQAYKKLEEKCGMCTGKGKDQKCWKDDNDCKECMKACAEYWKKIQPWKQQWNKISDKYEDLYTKATKHAVNTSNDPKDENDVVDFLKQLKEANKASGNTTYATAAGYVHQEAHIGDCKEQHVFCDNNGNKEKYAFKHPPKEYDEACKCMTREAPPKPKPPSTPNPCANGGNQKVGNVKSVRDVAEEMQMAAHNKMKENSVDGEGESKLKGKAEEGDYSRGGTPSDFKDICKITKDHSNAHSYSQEPCYGKNQGRFNIGTEWSYKNDQNKPTHPEAYMPPRREHICTSNLEYLIHKGEEPILQGDPNKIIHSLLGDVLLAAKSEAEKIKELYKTANDEQSVCRAVSRSFADIGDIIKGTDLWDQNKGEQKTQRNLQTVFGEIKKQFNGKYDSDTQNKQLRADWWEANRKQIWQAMTCPQNGIKCDKDPTPLEDYIPQRLRWMTEWAEWFCKMQSQEYSKLVASCKGCKEMGEQCTNGKDICISCKAACEAYKTKIEIWRKQWETISKKYEELYGKAKSGDIQDDKEKYVVEFLKKLQKQNSGNNIYSTAAGYIHQEMPSVGCNVQTQFCKHKNGSTSSGDKEDNNYSFRHQPHDHEKECNCQSRNREAPPPPVQPPQEPPQEPPAPPPQPARPPGD</sequence>
<feature type="compositionally biased region" description="Basic and acidic residues" evidence="1">
    <location>
        <begin position="834"/>
        <end position="850"/>
    </location>
</feature>
<dbReference type="SUPFAM" id="SSF140924">
    <property type="entry name" value="Duffy binding domain-like"/>
    <property type="match status" value="2"/>
</dbReference>
<dbReference type="InterPro" id="IPR042202">
    <property type="entry name" value="Duffy-ag-bd_sf"/>
</dbReference>
<dbReference type="InterPro" id="IPR008602">
    <property type="entry name" value="Duffy-antigen-binding"/>
</dbReference>
<organism evidence="3 4">
    <name type="scientific">Plasmodium falciparum Tanzania</name>
    <name type="common">2000708</name>
    <dbReference type="NCBI Taxonomy" id="1036725"/>
    <lineage>
        <taxon>Eukaryota</taxon>
        <taxon>Sar</taxon>
        <taxon>Alveolata</taxon>
        <taxon>Apicomplexa</taxon>
        <taxon>Aconoidasida</taxon>
        <taxon>Haemosporida</taxon>
        <taxon>Plasmodiidae</taxon>
        <taxon>Plasmodium</taxon>
        <taxon>Plasmodium (Laverania)</taxon>
    </lineage>
</organism>
<evidence type="ECO:0000313" key="4">
    <source>
        <dbReference type="Proteomes" id="UP000030708"/>
    </source>
</evidence>
<feature type="compositionally biased region" description="Basic and acidic residues" evidence="1">
    <location>
        <begin position="438"/>
        <end position="461"/>
    </location>
</feature>
<gene>
    <name evidence="3" type="ORF">PFTANZ_06023</name>
</gene>
<proteinExistence type="predicted"/>
<feature type="region of interest" description="Disordered" evidence="1">
    <location>
        <begin position="1"/>
        <end position="23"/>
    </location>
</feature>
<dbReference type="EMBL" id="KI926768">
    <property type="protein sequence ID" value="ETW33258.1"/>
    <property type="molecule type" value="Genomic_DNA"/>
</dbReference>
<evidence type="ECO:0000256" key="1">
    <source>
        <dbReference type="SAM" id="MobiDB-lite"/>
    </source>
</evidence>
<feature type="domain" description="Duffy-antigen binding" evidence="2">
    <location>
        <begin position="519"/>
        <end position="683"/>
    </location>
</feature>